<dbReference type="PANTHER" id="PTHR12972:SF0">
    <property type="entry name" value="PROTEIN DOWNSTREAM NEIGHBOR OF SON"/>
    <property type="match status" value="1"/>
</dbReference>
<evidence type="ECO:0000256" key="5">
    <source>
        <dbReference type="SAM" id="MobiDB-lite"/>
    </source>
</evidence>
<protein>
    <submittedName>
        <fullName evidence="7">Uncharacterized protein</fullName>
    </submittedName>
</protein>
<dbReference type="STRING" id="1147741.A0A0R3RZY3"/>
<dbReference type="GO" id="GO:0033260">
    <property type="term" value="P:nuclear DNA replication"/>
    <property type="evidence" value="ECO:0007669"/>
    <property type="project" value="TreeGrafter"/>
</dbReference>
<dbReference type="GO" id="GO:0005634">
    <property type="term" value="C:nucleus"/>
    <property type="evidence" value="ECO:0007669"/>
    <property type="project" value="UniProtKB-SubCell"/>
</dbReference>
<dbReference type="Proteomes" id="UP000050640">
    <property type="component" value="Unplaced"/>
</dbReference>
<feature type="compositionally biased region" description="Basic and acidic residues" evidence="5">
    <location>
        <begin position="529"/>
        <end position="542"/>
    </location>
</feature>
<dbReference type="PANTHER" id="PTHR12972">
    <property type="entry name" value="DOWNSTREAM NEIGHBOR OF SON"/>
    <property type="match status" value="1"/>
</dbReference>
<organism evidence="6 7">
    <name type="scientific">Elaeophora elaphi</name>
    <dbReference type="NCBI Taxonomy" id="1147741"/>
    <lineage>
        <taxon>Eukaryota</taxon>
        <taxon>Metazoa</taxon>
        <taxon>Ecdysozoa</taxon>
        <taxon>Nematoda</taxon>
        <taxon>Chromadorea</taxon>
        <taxon>Rhabditida</taxon>
        <taxon>Spirurina</taxon>
        <taxon>Spiruromorpha</taxon>
        <taxon>Filarioidea</taxon>
        <taxon>Onchocercidae</taxon>
        <taxon>Elaeophora</taxon>
    </lineage>
</organism>
<dbReference type="AlphaFoldDB" id="A0A0R3RZY3"/>
<name>A0A0R3RZY3_9BILA</name>
<evidence type="ECO:0000313" key="7">
    <source>
        <dbReference type="WBParaSite" id="EEL_0000790701-mRNA-1"/>
    </source>
</evidence>
<keyword evidence="6" id="KW-1185">Reference proteome</keyword>
<keyword evidence="2" id="KW-0217">Developmental protein</keyword>
<evidence type="ECO:0000256" key="3">
    <source>
        <dbReference type="ARBA" id="ARBA00023242"/>
    </source>
</evidence>
<comment type="similarity">
    <text evidence="4">Belongs to the DONSON family.</text>
</comment>
<feature type="region of interest" description="Disordered" evidence="5">
    <location>
        <begin position="529"/>
        <end position="560"/>
    </location>
</feature>
<evidence type="ECO:0000256" key="1">
    <source>
        <dbReference type="ARBA" id="ARBA00004123"/>
    </source>
</evidence>
<keyword evidence="3" id="KW-0539">Nucleus</keyword>
<dbReference type="WBParaSite" id="EEL_0000790701-mRNA-1">
    <property type="protein sequence ID" value="EEL_0000790701-mRNA-1"/>
    <property type="gene ID" value="EEL_0000790701"/>
</dbReference>
<sequence length="740" mass="84035">MVRIANESVNAEPIFLSETVMKRSLTMNETNKHSIRNPAWKNPRDVIKKGVRKNRRGLSISPSSSSSSLKQISNDNEVDEGFSILSTRLSQGTDSIIINPFRVNFVIKHLWYKFAFEKPLEIMLAIYFFYQFIDEEINLAVCIPDLYLTDDLSFFYYMSVYLHPTPQHTRASCKRSFNRNPITKKIIDHDVVDLITDSNALQEFPSSIFDRIEKASMPKETETKNNSNSISTTTTSGVGSLPVDFSSIDEFSCSTPKKKALRVEESKTEVDSLPVDLRLGLKLRLESPKRFFWLEKTKGIATYDDAIKLFCSLQSGTNEMTLETTGRSVSNLSKFLACTLYWQFPDLAWQPSFPRLDNDSRLMTVRNPAVPSLHTLGDSLVQALTMHRFLSLEQLYHSWRFGKRQCFYACCPTYTILFWKTSKGIAEVNENSSKSNEKFDFRVVITPTSYGFRQQLREDGIKYSMPLRHLRNSSSRYSILNDNSLFDTTQSQSLLISDKKEQSWISSDSSLSGKRDDFALLCDLKENQVEDNGRKNENKGNESSDDLNSSNDTDNDEWLRGIGISPRKTLKIARNKSVMSSHSLDHERSLSLDPDFMDENRKSAIVLNDLDSIAALYNMMTTSNFGRVATGPQAGFPPTLLARQPFLNAVLKNLKCHYREFSKGGADFYVCEWENGPIMPHMLTMLENFLRHSSKSDQESSITGQISGRFKCPGMNDAAGLGGVADFSSFEFRLGSFFKS</sequence>
<evidence type="ECO:0000256" key="4">
    <source>
        <dbReference type="ARBA" id="ARBA00025806"/>
    </source>
</evidence>
<comment type="subcellular location">
    <subcellularLocation>
        <location evidence="1">Nucleus</location>
    </subcellularLocation>
</comment>
<evidence type="ECO:0000313" key="6">
    <source>
        <dbReference type="Proteomes" id="UP000050640"/>
    </source>
</evidence>
<proteinExistence type="inferred from homology"/>
<accession>A0A0R3RZY3</accession>
<reference evidence="7" key="1">
    <citation type="submission" date="2017-02" db="UniProtKB">
        <authorList>
            <consortium name="WormBaseParasite"/>
        </authorList>
    </citation>
    <scope>IDENTIFICATION</scope>
</reference>
<dbReference type="InterPro" id="IPR024861">
    <property type="entry name" value="Donson"/>
</dbReference>
<evidence type="ECO:0000256" key="2">
    <source>
        <dbReference type="ARBA" id="ARBA00022473"/>
    </source>
</evidence>